<proteinExistence type="inferred from homology"/>
<dbReference type="PANTHER" id="PTHR39181">
    <property type="entry name" value="TYROSINE-PROTEIN PHOSPHATASE YWQE"/>
    <property type="match status" value="1"/>
</dbReference>
<dbReference type="SUPFAM" id="SSF89550">
    <property type="entry name" value="PHP domain-like"/>
    <property type="match status" value="1"/>
</dbReference>
<dbReference type="Gene3D" id="3.20.20.140">
    <property type="entry name" value="Metal-dependent hydrolases"/>
    <property type="match status" value="1"/>
</dbReference>
<evidence type="ECO:0000313" key="5">
    <source>
        <dbReference type="EMBL" id="GJG28811.1"/>
    </source>
</evidence>
<dbReference type="InterPro" id="IPR016667">
    <property type="entry name" value="Caps_polysacc_synth_CpsB/CapC"/>
</dbReference>
<evidence type="ECO:0000256" key="4">
    <source>
        <dbReference type="ARBA" id="ARBA00051722"/>
    </source>
</evidence>
<evidence type="ECO:0000313" key="6">
    <source>
        <dbReference type="Proteomes" id="UP000887043"/>
    </source>
</evidence>
<comment type="catalytic activity">
    <reaction evidence="4">
        <text>O-phospho-L-tyrosyl-[protein] + H2O = L-tyrosyl-[protein] + phosphate</text>
        <dbReference type="Rhea" id="RHEA:10684"/>
        <dbReference type="Rhea" id="RHEA-COMP:10136"/>
        <dbReference type="Rhea" id="RHEA-COMP:20101"/>
        <dbReference type="ChEBI" id="CHEBI:15377"/>
        <dbReference type="ChEBI" id="CHEBI:43474"/>
        <dbReference type="ChEBI" id="CHEBI:46858"/>
        <dbReference type="ChEBI" id="CHEBI:61978"/>
        <dbReference type="EC" id="3.1.3.48"/>
    </reaction>
</comment>
<comment type="similarity">
    <text evidence="1">Belongs to the metallo-dependent hydrolases superfamily. CpsB/CapC family.</text>
</comment>
<accession>A0AA37MJM1</accession>
<dbReference type="Pfam" id="PF19567">
    <property type="entry name" value="CpsB_CapC"/>
    <property type="match status" value="1"/>
</dbReference>
<gene>
    <name evidence="5" type="ORF">PRRU23_25110</name>
</gene>
<dbReference type="Proteomes" id="UP000887043">
    <property type="component" value="Unassembled WGS sequence"/>
</dbReference>
<sequence>MWLLSHDIKVCDSDLLEGMTNWHCHLLPGVDDGVSAVCETNKILKLWETMGMKEVWLTPHIMEEIPNKTAYLKNQYKQLQEQVKDSRIRLHLAAENMLDNEFQHRLAKEDLLTLGSQNQVLVETSYYNPPMGMKRILNDIIDHGYTPVLAHPERYMYMEMKDYREIKAMGVLLQLNIPSLFGFYGQEAKTKAKHLLNREMYNLTGTDTHSFRPAEHILNRKISPKMIRKIKSITA</sequence>
<evidence type="ECO:0000256" key="2">
    <source>
        <dbReference type="ARBA" id="ARBA00013064"/>
    </source>
</evidence>
<reference evidence="5" key="1">
    <citation type="submission" date="2021-08" db="EMBL/GenBank/DDBJ databases">
        <title>Prevotella lacticifex sp. nov., isolated from rumen of cow.</title>
        <authorList>
            <person name="Shinkai T."/>
            <person name="Ikeyama N."/>
            <person name="Kumagai M."/>
            <person name="Ohmori H."/>
            <person name="Sakamoto M."/>
            <person name="Ohkuma M."/>
            <person name="Mitsumori M."/>
        </authorList>
    </citation>
    <scope>NUCLEOTIDE SEQUENCE</scope>
    <source>
        <strain evidence="5">DSM 11371</strain>
    </source>
</reference>
<evidence type="ECO:0000256" key="1">
    <source>
        <dbReference type="ARBA" id="ARBA00005750"/>
    </source>
</evidence>
<dbReference type="InterPro" id="IPR016195">
    <property type="entry name" value="Pol/histidinol_Pase-like"/>
</dbReference>
<dbReference type="EMBL" id="BPTR01000001">
    <property type="protein sequence ID" value="GJG28811.1"/>
    <property type="molecule type" value="Genomic_DNA"/>
</dbReference>
<dbReference type="GO" id="GO:0030145">
    <property type="term" value="F:manganese ion binding"/>
    <property type="evidence" value="ECO:0007669"/>
    <property type="project" value="InterPro"/>
</dbReference>
<comment type="caution">
    <text evidence="5">The sequence shown here is derived from an EMBL/GenBank/DDBJ whole genome shotgun (WGS) entry which is preliminary data.</text>
</comment>
<dbReference type="EC" id="3.1.3.48" evidence="2"/>
<protein>
    <recommendedName>
        <fullName evidence="2">protein-tyrosine-phosphatase</fullName>
        <ecNumber evidence="2">3.1.3.48</ecNumber>
    </recommendedName>
</protein>
<dbReference type="AlphaFoldDB" id="A0AA37MJM1"/>
<dbReference type="PANTHER" id="PTHR39181:SF1">
    <property type="entry name" value="TYROSINE-PROTEIN PHOSPHATASE YWQE"/>
    <property type="match status" value="1"/>
</dbReference>
<organism evidence="5 6">
    <name type="scientific">Segatella bryantii</name>
    <name type="common">Prevotella bryantii</name>
    <dbReference type="NCBI Taxonomy" id="77095"/>
    <lineage>
        <taxon>Bacteria</taxon>
        <taxon>Pseudomonadati</taxon>
        <taxon>Bacteroidota</taxon>
        <taxon>Bacteroidia</taxon>
        <taxon>Bacteroidales</taxon>
        <taxon>Prevotellaceae</taxon>
        <taxon>Segatella</taxon>
    </lineage>
</organism>
<dbReference type="PIRSF" id="PIRSF016557">
    <property type="entry name" value="Caps_synth_CpsB"/>
    <property type="match status" value="1"/>
</dbReference>
<dbReference type="RefSeq" id="WP_027453661.1">
    <property type="nucleotide sequence ID" value="NZ_BPTR01000001.1"/>
</dbReference>
<dbReference type="GO" id="GO:0004725">
    <property type="term" value="F:protein tyrosine phosphatase activity"/>
    <property type="evidence" value="ECO:0007669"/>
    <property type="project" value="UniProtKB-EC"/>
</dbReference>
<keyword evidence="3" id="KW-0378">Hydrolase</keyword>
<name>A0AA37MJM1_SEGBR</name>
<dbReference type="GeneID" id="72479074"/>
<evidence type="ECO:0000256" key="3">
    <source>
        <dbReference type="ARBA" id="ARBA00022801"/>
    </source>
</evidence>